<dbReference type="Pfam" id="PF11195">
    <property type="entry name" value="Tad2-like"/>
    <property type="match status" value="1"/>
</dbReference>
<protein>
    <submittedName>
        <fullName evidence="3">DUF2829 domain-containing protein</fullName>
    </submittedName>
</protein>
<evidence type="ECO:0000259" key="1">
    <source>
        <dbReference type="Pfam" id="PF11195"/>
    </source>
</evidence>
<dbReference type="InterPro" id="IPR021361">
    <property type="entry name" value="Tad2-like_dom"/>
</dbReference>
<reference evidence="2" key="1">
    <citation type="submission" date="2019-10" db="EMBL/GenBank/DDBJ databases">
        <authorList>
            <person name="Irmler S."/>
            <person name="Berthoud H."/>
            <person name="Roetschi A."/>
            <person name="Arias E."/>
            <person name="Shani N."/>
            <person name="Wuethrich D."/>
            <person name="Bruggmann R."/>
        </authorList>
    </citation>
    <scope>NUCLEOTIDE SEQUENCE</scope>
    <source>
        <strain evidence="2">FAM13073</strain>
    </source>
</reference>
<dbReference type="AlphaFoldDB" id="A0A6L5A4W6"/>
<keyword evidence="4" id="KW-1185">Reference proteome</keyword>
<sequence length="73" mass="8408">MTFEKILPILKNNGKAIREQWDGDEEFILVVKDQKFNNIPITPYMLIKTTNEGYSSFAPTVCDVLADDWKVVD</sequence>
<proteinExistence type="predicted"/>
<dbReference type="RefSeq" id="WP_060744015.1">
    <property type="nucleotide sequence ID" value="NZ_CP023655.1"/>
</dbReference>
<reference evidence="3" key="4">
    <citation type="submission" date="2020-11" db="EMBL/GenBank/DDBJ databases">
        <title>Antibiotic susceptibility profiles of Pediococcus pentosaceus from various origins and their implications for the safety assessment of strains with food-technology applications.</title>
        <authorList>
            <person name="Shani N."/>
            <person name="Oberhaensli S."/>
            <person name="Arias E."/>
        </authorList>
    </citation>
    <scope>NUCLEOTIDE SEQUENCE</scope>
    <source>
        <strain evidence="3">FAM 19164</strain>
    </source>
</reference>
<feature type="domain" description="Thoeris anti-defense 2-like" evidence="1">
    <location>
        <begin position="1"/>
        <end position="72"/>
    </location>
</feature>
<comment type="caution">
    <text evidence="3">The sequence shown here is derived from an EMBL/GenBank/DDBJ whole genome shotgun (WGS) entry which is preliminary data.</text>
</comment>
<dbReference type="Proteomes" id="UP000743107">
    <property type="component" value="Unassembled WGS sequence"/>
</dbReference>
<evidence type="ECO:0000313" key="3">
    <source>
        <dbReference type="EMBL" id="MBF7126545.1"/>
    </source>
</evidence>
<accession>A0A6L5A4W6</accession>
<dbReference type="EMBL" id="JADOFV010000001">
    <property type="protein sequence ID" value="MBF7126545.1"/>
    <property type="molecule type" value="Genomic_DNA"/>
</dbReference>
<gene>
    <name evidence="2" type="ORF">GBO79_01365</name>
    <name evidence="3" type="ORF">ITQ97_01670</name>
</gene>
<dbReference type="Proteomes" id="UP000472573">
    <property type="component" value="Unassembled WGS sequence"/>
</dbReference>
<organism evidence="3 5">
    <name type="scientific">Pediococcus pentosaceus</name>
    <dbReference type="NCBI Taxonomy" id="1255"/>
    <lineage>
        <taxon>Bacteria</taxon>
        <taxon>Bacillati</taxon>
        <taxon>Bacillota</taxon>
        <taxon>Bacilli</taxon>
        <taxon>Lactobacillales</taxon>
        <taxon>Lactobacillaceae</taxon>
        <taxon>Pediococcus</taxon>
    </lineage>
</organism>
<evidence type="ECO:0000313" key="4">
    <source>
        <dbReference type="Proteomes" id="UP000472573"/>
    </source>
</evidence>
<name>A0A6L5A4W6_PEDPE</name>
<dbReference type="EMBL" id="WENB01000001">
    <property type="protein sequence ID" value="KAF0414999.1"/>
    <property type="molecule type" value="Genomic_DNA"/>
</dbReference>
<reference evidence="4" key="3">
    <citation type="submission" date="2020-03" db="EMBL/GenBank/DDBJ databases">
        <title>SpeciesPrimer: A bioinformatics pipeline dedicated to the design of qPCR primers for the quantification of bacterial species.</title>
        <authorList>
            <person name="Dreier M."/>
            <person name="Berthoud H."/>
            <person name="Shani N."/>
            <person name="Wechsler D."/>
            <person name="Junier P."/>
        </authorList>
    </citation>
    <scope>NUCLEOTIDE SEQUENCE [LARGE SCALE GENOMIC DNA]</scope>
    <source>
        <strain evidence="4">FAM13073</strain>
    </source>
</reference>
<evidence type="ECO:0000313" key="2">
    <source>
        <dbReference type="EMBL" id="KAF0414999.1"/>
    </source>
</evidence>
<evidence type="ECO:0000313" key="5">
    <source>
        <dbReference type="Proteomes" id="UP000743107"/>
    </source>
</evidence>
<reference evidence="2" key="2">
    <citation type="submission" date="2019-12" db="EMBL/GenBank/DDBJ databases">
        <title>SpeciesPrimer: A bioinformatics pipeline dedicated to the design of qPCR primers for the quantification of bacterial species.</title>
        <authorList>
            <person name="Dreier M."/>
            <person name="Berthoud H."/>
            <person name="Shani N."/>
            <person name="Wechsler D."/>
            <person name="Junier P."/>
        </authorList>
    </citation>
    <scope>NUCLEOTIDE SEQUENCE</scope>
    <source>
        <strain evidence="2">FAM13073</strain>
    </source>
</reference>